<dbReference type="EMBL" id="FOGI01000004">
    <property type="protein sequence ID" value="SER66791.1"/>
    <property type="molecule type" value="Genomic_DNA"/>
</dbReference>
<keyword evidence="1" id="KW-0560">Oxidoreductase</keyword>
<evidence type="ECO:0000313" key="4">
    <source>
        <dbReference type="EMBL" id="SER66791.1"/>
    </source>
</evidence>
<sequence>MKLGVFLLAARFPGQSDADALKRTVEVAVAADRAGLASAWVAEHHFMPYGTCPDATTLAAHLLGRTNRIEIGTAVSVLTTAHPVALAERARLLSVISDNRFRLGVGRGGPWMDLEVFGSSLERYQNGMPGALDLLLRALKDPTVEGDADYPFRSVPLVPTPLTPPTVHVACTSHATVELAAARGLPMLLGMHMTNEEKRAFVDHYRAQGGPTDAEHVSAISVHVSDSREEAVAEVMATAPGWLADGLAAYIRVDGGPGPDRDPVAYARHLCDLHPVGDPAHCARGLRDAAAVSGIDHVIAMVELTGSPDHALRTIGALAAAQPTPPGPDLGKLA</sequence>
<dbReference type="InterPro" id="IPR011251">
    <property type="entry name" value="Luciferase-like_dom"/>
</dbReference>
<dbReference type="RefSeq" id="WP_092777177.1">
    <property type="nucleotide sequence ID" value="NZ_FOGI01000004.1"/>
</dbReference>
<keyword evidence="5" id="KW-1185">Reference proteome</keyword>
<evidence type="ECO:0000256" key="1">
    <source>
        <dbReference type="ARBA" id="ARBA00023002"/>
    </source>
</evidence>
<dbReference type="GO" id="GO:0016705">
    <property type="term" value="F:oxidoreductase activity, acting on paired donors, with incorporation or reduction of molecular oxygen"/>
    <property type="evidence" value="ECO:0007669"/>
    <property type="project" value="InterPro"/>
</dbReference>
<dbReference type="Proteomes" id="UP000199051">
    <property type="component" value="Unassembled WGS sequence"/>
</dbReference>
<dbReference type="InterPro" id="IPR036661">
    <property type="entry name" value="Luciferase-like_sf"/>
</dbReference>
<dbReference type="Pfam" id="PF00296">
    <property type="entry name" value="Bac_luciferase"/>
    <property type="match status" value="1"/>
</dbReference>
<evidence type="ECO:0000259" key="3">
    <source>
        <dbReference type="Pfam" id="PF00296"/>
    </source>
</evidence>
<name>A0A1H9R1T7_9PSEU</name>
<dbReference type="AlphaFoldDB" id="A0A1H9R1T7"/>
<keyword evidence="2 4" id="KW-0503">Monooxygenase</keyword>
<dbReference type="SUPFAM" id="SSF51679">
    <property type="entry name" value="Bacterial luciferase-like"/>
    <property type="match status" value="1"/>
</dbReference>
<organism evidence="4 5">
    <name type="scientific">Actinokineospora terrae</name>
    <dbReference type="NCBI Taxonomy" id="155974"/>
    <lineage>
        <taxon>Bacteria</taxon>
        <taxon>Bacillati</taxon>
        <taxon>Actinomycetota</taxon>
        <taxon>Actinomycetes</taxon>
        <taxon>Pseudonocardiales</taxon>
        <taxon>Pseudonocardiaceae</taxon>
        <taxon>Actinokineospora</taxon>
    </lineage>
</organism>
<evidence type="ECO:0000256" key="2">
    <source>
        <dbReference type="ARBA" id="ARBA00023033"/>
    </source>
</evidence>
<dbReference type="PANTHER" id="PTHR30137:SF8">
    <property type="entry name" value="BLR5498 PROTEIN"/>
    <property type="match status" value="1"/>
</dbReference>
<dbReference type="Gene3D" id="3.20.20.30">
    <property type="entry name" value="Luciferase-like domain"/>
    <property type="match status" value="1"/>
</dbReference>
<proteinExistence type="predicted"/>
<evidence type="ECO:0000313" key="5">
    <source>
        <dbReference type="Proteomes" id="UP000199051"/>
    </source>
</evidence>
<feature type="domain" description="Luciferase-like" evidence="3">
    <location>
        <begin position="1"/>
        <end position="316"/>
    </location>
</feature>
<accession>A0A1H9R1T7</accession>
<protein>
    <submittedName>
        <fullName evidence="4">Flavin-dependent oxidoreductase, luciferase family (Includes alkanesulfonate monooxygenase SsuD and methylene tetrahydromethanopterin reductase)</fullName>
    </submittedName>
</protein>
<reference evidence="5" key="1">
    <citation type="submission" date="2016-10" db="EMBL/GenBank/DDBJ databases">
        <authorList>
            <person name="Varghese N."/>
            <person name="Submissions S."/>
        </authorList>
    </citation>
    <scope>NUCLEOTIDE SEQUENCE [LARGE SCALE GENOMIC DNA]</scope>
    <source>
        <strain evidence="5">DSM 44260</strain>
    </source>
</reference>
<dbReference type="InterPro" id="IPR050766">
    <property type="entry name" value="Bact_Lucif_Oxidored"/>
</dbReference>
<dbReference type="STRING" id="155974.SAMN04487818_104544"/>
<gene>
    <name evidence="4" type="ORF">SAMN04487818_104544</name>
</gene>
<dbReference type="GO" id="GO:0005829">
    <property type="term" value="C:cytosol"/>
    <property type="evidence" value="ECO:0007669"/>
    <property type="project" value="TreeGrafter"/>
</dbReference>
<dbReference type="PANTHER" id="PTHR30137">
    <property type="entry name" value="LUCIFERASE-LIKE MONOOXYGENASE"/>
    <property type="match status" value="1"/>
</dbReference>
<dbReference type="GO" id="GO:0004497">
    <property type="term" value="F:monooxygenase activity"/>
    <property type="evidence" value="ECO:0007669"/>
    <property type="project" value="UniProtKB-KW"/>
</dbReference>